<sequence>FCEIFDVWGTDFMGSFPSSNGTKFILVAIGYVSKWVEAQAFPTNDARNVVNFLKRLFTRFGVPKALISDRGTHFYNYQMERAVKRYGVVHRFSTTYHSQTNGQVENTNRAVKQIL</sequence>
<dbReference type="GO" id="GO:0015074">
    <property type="term" value="P:DNA integration"/>
    <property type="evidence" value="ECO:0007669"/>
    <property type="project" value="InterPro"/>
</dbReference>
<dbReference type="GO" id="GO:0003676">
    <property type="term" value="F:nucleic acid binding"/>
    <property type="evidence" value="ECO:0007669"/>
    <property type="project" value="InterPro"/>
</dbReference>
<comment type="caution">
    <text evidence="2">The sequence shown here is derived from an EMBL/GenBank/DDBJ whole genome shotgun (WGS) entry which is preliminary data.</text>
</comment>
<dbReference type="InterPro" id="IPR036397">
    <property type="entry name" value="RNaseH_sf"/>
</dbReference>
<feature type="non-terminal residue" evidence="2">
    <location>
        <position position="1"/>
    </location>
</feature>
<dbReference type="InterPro" id="IPR001584">
    <property type="entry name" value="Integrase_cat-core"/>
</dbReference>
<dbReference type="PROSITE" id="PS50994">
    <property type="entry name" value="INTEGRASE"/>
    <property type="match status" value="1"/>
</dbReference>
<dbReference type="Gene3D" id="3.30.420.10">
    <property type="entry name" value="Ribonuclease H-like superfamily/Ribonuclease H"/>
    <property type="match status" value="1"/>
</dbReference>
<dbReference type="Pfam" id="PF00665">
    <property type="entry name" value="rve"/>
    <property type="match status" value="1"/>
</dbReference>
<feature type="domain" description="Integrase catalytic" evidence="1">
    <location>
        <begin position="1"/>
        <end position="115"/>
    </location>
</feature>
<keyword evidence="2" id="KW-0808">Transferase</keyword>
<keyword evidence="2" id="KW-0695">RNA-directed DNA polymerase</keyword>
<dbReference type="InterPro" id="IPR052160">
    <property type="entry name" value="Gypsy_RT_Integrase-like"/>
</dbReference>
<dbReference type="InterPro" id="IPR012337">
    <property type="entry name" value="RNaseH-like_sf"/>
</dbReference>
<proteinExistence type="predicted"/>
<accession>A0A699RRB4</accession>
<organism evidence="2">
    <name type="scientific">Tanacetum cinerariifolium</name>
    <name type="common">Dalmatian daisy</name>
    <name type="synonym">Chrysanthemum cinerariifolium</name>
    <dbReference type="NCBI Taxonomy" id="118510"/>
    <lineage>
        <taxon>Eukaryota</taxon>
        <taxon>Viridiplantae</taxon>
        <taxon>Streptophyta</taxon>
        <taxon>Embryophyta</taxon>
        <taxon>Tracheophyta</taxon>
        <taxon>Spermatophyta</taxon>
        <taxon>Magnoliopsida</taxon>
        <taxon>eudicotyledons</taxon>
        <taxon>Gunneridae</taxon>
        <taxon>Pentapetalae</taxon>
        <taxon>asterids</taxon>
        <taxon>campanulids</taxon>
        <taxon>Asterales</taxon>
        <taxon>Asteraceae</taxon>
        <taxon>Asteroideae</taxon>
        <taxon>Anthemideae</taxon>
        <taxon>Anthemidinae</taxon>
        <taxon>Tanacetum</taxon>
    </lineage>
</organism>
<dbReference type="GO" id="GO:0003964">
    <property type="term" value="F:RNA-directed DNA polymerase activity"/>
    <property type="evidence" value="ECO:0007669"/>
    <property type="project" value="UniProtKB-KW"/>
</dbReference>
<protein>
    <submittedName>
        <fullName evidence="2">Putative reverse transcriptase domain-containing protein</fullName>
    </submittedName>
</protein>
<reference evidence="2" key="1">
    <citation type="journal article" date="2019" name="Sci. Rep.">
        <title>Draft genome of Tanacetum cinerariifolium, the natural source of mosquito coil.</title>
        <authorList>
            <person name="Yamashiro T."/>
            <person name="Shiraishi A."/>
            <person name="Satake H."/>
            <person name="Nakayama K."/>
        </authorList>
    </citation>
    <scope>NUCLEOTIDE SEQUENCE</scope>
</reference>
<gene>
    <name evidence="2" type="ORF">Tci_861989</name>
</gene>
<name>A0A699RRB4_TANCI</name>
<dbReference type="AlphaFoldDB" id="A0A699RRB4"/>
<dbReference type="SUPFAM" id="SSF53098">
    <property type="entry name" value="Ribonuclease H-like"/>
    <property type="match status" value="1"/>
</dbReference>
<keyword evidence="2" id="KW-0548">Nucleotidyltransferase</keyword>
<dbReference type="EMBL" id="BKCJ011124082">
    <property type="protein sequence ID" value="GFC90019.1"/>
    <property type="molecule type" value="Genomic_DNA"/>
</dbReference>
<evidence type="ECO:0000313" key="2">
    <source>
        <dbReference type="EMBL" id="GFC90019.1"/>
    </source>
</evidence>
<dbReference type="PANTHER" id="PTHR47266">
    <property type="entry name" value="ENDONUCLEASE-RELATED"/>
    <property type="match status" value="1"/>
</dbReference>
<evidence type="ECO:0000259" key="1">
    <source>
        <dbReference type="PROSITE" id="PS50994"/>
    </source>
</evidence>